<dbReference type="STRING" id="1776334.APZ16_00330"/>
<dbReference type="GO" id="GO:0016020">
    <property type="term" value="C:membrane"/>
    <property type="evidence" value="ECO:0007669"/>
    <property type="project" value="InterPro"/>
</dbReference>
<dbReference type="AlphaFoldDB" id="A0A147JZ28"/>
<protein>
    <recommendedName>
        <fullName evidence="4">Signal peptidase I</fullName>
    </recommendedName>
</protein>
<gene>
    <name evidence="2" type="ORF">APZ16_00330</name>
</gene>
<feature type="transmembrane region" description="Helical" evidence="1">
    <location>
        <begin position="33"/>
        <end position="52"/>
    </location>
</feature>
<keyword evidence="1" id="KW-0812">Transmembrane</keyword>
<evidence type="ECO:0000256" key="1">
    <source>
        <dbReference type="SAM" id="Phobius"/>
    </source>
</evidence>
<dbReference type="EMBL" id="LQMQ01000014">
    <property type="protein sequence ID" value="KUO41758.1"/>
    <property type="molecule type" value="Genomic_DNA"/>
</dbReference>
<comment type="caution">
    <text evidence="2">The sequence shown here is derived from an EMBL/GenBank/DDBJ whole genome shotgun (WGS) entry which is preliminary data.</text>
</comment>
<keyword evidence="1" id="KW-0472">Membrane</keyword>
<dbReference type="NCBIfam" id="TIGR02228">
    <property type="entry name" value="sigpep_I_arch"/>
    <property type="match status" value="1"/>
</dbReference>
<dbReference type="GO" id="GO:0006465">
    <property type="term" value="P:signal peptide processing"/>
    <property type="evidence" value="ECO:0007669"/>
    <property type="project" value="InterPro"/>
</dbReference>
<evidence type="ECO:0008006" key="4">
    <source>
        <dbReference type="Google" id="ProtNLM"/>
    </source>
</evidence>
<proteinExistence type="predicted"/>
<dbReference type="PANTHER" id="PTHR10806">
    <property type="entry name" value="SIGNAL PEPTIDASE COMPLEX CATALYTIC SUBUNIT SEC11"/>
    <property type="match status" value="1"/>
</dbReference>
<accession>A0A147JZ28</accession>
<dbReference type="InterPro" id="IPR001733">
    <property type="entry name" value="Peptidase_S26B"/>
</dbReference>
<name>A0A147JZ28_HADYE</name>
<sequence>MVGSRRLRRRVKQVQRHLKNFLRRPAVHETVEFLLMLGFLYFSFTGIMMVIFRTDSFWRGVTSQSMKHEDDYSWRQYFSDRGIDTSQFPLQGGFERGDLLIIQGVSSFSEIRVGDVVVLDQGGNTIPLVHRVVEIWYENGSPRFMTKGDANSRPLPAEVANRPEQVLGKVIFVVPKLGYISLWFQGQ</sequence>
<reference evidence="2 3" key="1">
    <citation type="journal article" date="2016" name="Nat. Microbiol.">
        <title>Genomic inference of the metabolism of cosmopolitan subsurface Archaea, Hadesarchaea.</title>
        <authorList>
            <person name="Baker B.J."/>
            <person name="Saw J.H."/>
            <person name="Lind A.E."/>
            <person name="Lazar C.S."/>
            <person name="Hinrichs K.-U."/>
            <person name="Teske A.P."/>
            <person name="Ettema T.J."/>
        </authorList>
    </citation>
    <scope>NUCLEOTIDE SEQUENCE [LARGE SCALE GENOMIC DNA]</scope>
</reference>
<organism evidence="2 3">
    <name type="scientific">Hadarchaeum yellowstonense</name>
    <dbReference type="NCBI Taxonomy" id="1776334"/>
    <lineage>
        <taxon>Archaea</taxon>
        <taxon>Methanobacteriati</taxon>
        <taxon>Candidatus Hadarchaeota</taxon>
        <taxon>Candidatus Hadarchaeia</taxon>
        <taxon>Candidatus Hadarchaeales</taxon>
        <taxon>Candidatus Hadarchaeaceae</taxon>
        <taxon>Candidatus Hadarchaeum</taxon>
    </lineage>
</organism>
<dbReference type="InterPro" id="IPR019533">
    <property type="entry name" value="Peptidase_S26"/>
</dbReference>
<evidence type="ECO:0000313" key="2">
    <source>
        <dbReference type="EMBL" id="KUO41758.1"/>
    </source>
</evidence>
<dbReference type="CDD" id="cd06530">
    <property type="entry name" value="S26_SPase_I"/>
    <property type="match status" value="1"/>
</dbReference>
<dbReference type="GO" id="GO:0004252">
    <property type="term" value="F:serine-type endopeptidase activity"/>
    <property type="evidence" value="ECO:0007669"/>
    <property type="project" value="InterPro"/>
</dbReference>
<dbReference type="PANTHER" id="PTHR10806:SF6">
    <property type="entry name" value="SIGNAL PEPTIDASE COMPLEX CATALYTIC SUBUNIT SEC11"/>
    <property type="match status" value="1"/>
</dbReference>
<dbReference type="Proteomes" id="UP000074294">
    <property type="component" value="Unassembled WGS sequence"/>
</dbReference>
<evidence type="ECO:0000313" key="3">
    <source>
        <dbReference type="Proteomes" id="UP000074294"/>
    </source>
</evidence>
<keyword evidence="1" id="KW-1133">Transmembrane helix</keyword>